<feature type="transmembrane region" description="Helical" evidence="7">
    <location>
        <begin position="190"/>
        <end position="212"/>
    </location>
</feature>
<keyword evidence="10" id="KW-1185">Reference proteome</keyword>
<feature type="transmembrane region" description="Helical" evidence="7">
    <location>
        <begin position="52"/>
        <end position="72"/>
    </location>
</feature>
<evidence type="ECO:0000313" key="10">
    <source>
        <dbReference type="Proteomes" id="UP000320653"/>
    </source>
</evidence>
<proteinExistence type="inferred from homology"/>
<dbReference type="PANTHER" id="PTHR30151">
    <property type="entry name" value="ALKANE SULFONATE ABC TRANSPORTER-RELATED, MEMBRANE SUBUNIT"/>
    <property type="match status" value="1"/>
</dbReference>
<evidence type="ECO:0000256" key="3">
    <source>
        <dbReference type="ARBA" id="ARBA00022475"/>
    </source>
</evidence>
<evidence type="ECO:0000256" key="6">
    <source>
        <dbReference type="ARBA" id="ARBA00023136"/>
    </source>
</evidence>
<keyword evidence="4 7" id="KW-0812">Transmembrane</keyword>
<feature type="domain" description="ABC transmembrane type-1" evidence="8">
    <location>
        <begin position="75"/>
        <end position="255"/>
    </location>
</feature>
<dbReference type="GO" id="GO:0055085">
    <property type="term" value="P:transmembrane transport"/>
    <property type="evidence" value="ECO:0007669"/>
    <property type="project" value="InterPro"/>
</dbReference>
<dbReference type="InterPro" id="IPR000515">
    <property type="entry name" value="MetI-like"/>
</dbReference>
<protein>
    <submittedName>
        <fullName evidence="9">NitT/TauT family transport system permease protein</fullName>
    </submittedName>
</protein>
<dbReference type="Proteomes" id="UP000320653">
    <property type="component" value="Unassembled WGS sequence"/>
</dbReference>
<keyword evidence="2 7" id="KW-0813">Transport</keyword>
<feature type="transmembrane region" description="Helical" evidence="7">
    <location>
        <begin position="24"/>
        <end position="46"/>
    </location>
</feature>
<name>A0A561R9P4_9HYPH</name>
<dbReference type="PANTHER" id="PTHR30151:SF20">
    <property type="entry name" value="ABC TRANSPORTER PERMEASE PROTEIN HI_0355-RELATED"/>
    <property type="match status" value="1"/>
</dbReference>
<evidence type="ECO:0000256" key="2">
    <source>
        <dbReference type="ARBA" id="ARBA00022448"/>
    </source>
</evidence>
<dbReference type="InterPro" id="IPR035906">
    <property type="entry name" value="MetI-like_sf"/>
</dbReference>
<dbReference type="EMBL" id="VIWP01000001">
    <property type="protein sequence ID" value="TWF59321.1"/>
    <property type="molecule type" value="Genomic_DNA"/>
</dbReference>
<evidence type="ECO:0000259" key="8">
    <source>
        <dbReference type="PROSITE" id="PS50928"/>
    </source>
</evidence>
<dbReference type="AlphaFoldDB" id="A0A561R9P4"/>
<dbReference type="PROSITE" id="PS50928">
    <property type="entry name" value="ABC_TM1"/>
    <property type="match status" value="1"/>
</dbReference>
<keyword evidence="6 7" id="KW-0472">Membrane</keyword>
<comment type="similarity">
    <text evidence="7">Belongs to the binding-protein-dependent transport system permease family.</text>
</comment>
<dbReference type="RefSeq" id="WP_186458155.1">
    <property type="nucleotide sequence ID" value="NZ_VIWP01000001.1"/>
</dbReference>
<comment type="subcellular location">
    <subcellularLocation>
        <location evidence="1 7">Cell membrane</location>
        <topology evidence="1 7">Multi-pass membrane protein</topology>
    </subcellularLocation>
</comment>
<reference evidence="9 10" key="1">
    <citation type="submission" date="2019-06" db="EMBL/GenBank/DDBJ databases">
        <title>Sorghum-associated microbial communities from plants grown in Nebraska, USA.</title>
        <authorList>
            <person name="Schachtman D."/>
        </authorList>
    </citation>
    <scope>NUCLEOTIDE SEQUENCE [LARGE SCALE GENOMIC DNA]</scope>
    <source>
        <strain evidence="9 10">1225</strain>
    </source>
</reference>
<dbReference type="Pfam" id="PF00528">
    <property type="entry name" value="BPD_transp_1"/>
    <property type="match status" value="1"/>
</dbReference>
<feature type="transmembrane region" description="Helical" evidence="7">
    <location>
        <begin position="79"/>
        <end position="103"/>
    </location>
</feature>
<accession>A0A561R9P4</accession>
<evidence type="ECO:0000313" key="9">
    <source>
        <dbReference type="EMBL" id="TWF59321.1"/>
    </source>
</evidence>
<evidence type="ECO:0000256" key="1">
    <source>
        <dbReference type="ARBA" id="ARBA00004651"/>
    </source>
</evidence>
<evidence type="ECO:0000256" key="5">
    <source>
        <dbReference type="ARBA" id="ARBA00022989"/>
    </source>
</evidence>
<comment type="caution">
    <text evidence="9">The sequence shown here is derived from an EMBL/GenBank/DDBJ whole genome shotgun (WGS) entry which is preliminary data.</text>
</comment>
<sequence>MSTTTLASITPARKRGMPASVKIAFERTLIVLAILLVWQVCVWTGIASAQKVSSPILVAGRLVEIFGSGMIWPHLFDTLGATLIALALSAVIGTALGIIISANRLVEATLEPLFVAIQGIPRVAFGPMIVLFLGVGMTAKVFLAVSIAAFVFMGNTQQGLKKVDPGVMRNLRLMGASRRQIMKMAIIPSLAPWLWSALDLSLGLAMIGVIIAEFISSTRGLGHLISAASLGFDTTGVITLLIVMMIASIAFRSILIRLRRRVFPWF</sequence>
<feature type="transmembrane region" description="Helical" evidence="7">
    <location>
        <begin position="123"/>
        <end position="152"/>
    </location>
</feature>
<feature type="transmembrane region" description="Helical" evidence="7">
    <location>
        <begin position="224"/>
        <end position="251"/>
    </location>
</feature>
<evidence type="ECO:0000256" key="4">
    <source>
        <dbReference type="ARBA" id="ARBA00022692"/>
    </source>
</evidence>
<organism evidence="9 10">
    <name type="scientific">Neorhizobium alkalisoli</name>
    <dbReference type="NCBI Taxonomy" id="528178"/>
    <lineage>
        <taxon>Bacteria</taxon>
        <taxon>Pseudomonadati</taxon>
        <taxon>Pseudomonadota</taxon>
        <taxon>Alphaproteobacteria</taxon>
        <taxon>Hyphomicrobiales</taxon>
        <taxon>Rhizobiaceae</taxon>
        <taxon>Rhizobium/Agrobacterium group</taxon>
        <taxon>Neorhizobium</taxon>
    </lineage>
</organism>
<dbReference type="GO" id="GO:0005886">
    <property type="term" value="C:plasma membrane"/>
    <property type="evidence" value="ECO:0007669"/>
    <property type="project" value="UniProtKB-SubCell"/>
</dbReference>
<gene>
    <name evidence="9" type="ORF">FHW37_1011127</name>
</gene>
<dbReference type="Gene3D" id="1.10.3720.10">
    <property type="entry name" value="MetI-like"/>
    <property type="match status" value="1"/>
</dbReference>
<keyword evidence="5 7" id="KW-1133">Transmembrane helix</keyword>
<dbReference type="CDD" id="cd06261">
    <property type="entry name" value="TM_PBP2"/>
    <property type="match status" value="1"/>
</dbReference>
<dbReference type="SUPFAM" id="SSF161098">
    <property type="entry name" value="MetI-like"/>
    <property type="match status" value="1"/>
</dbReference>
<evidence type="ECO:0000256" key="7">
    <source>
        <dbReference type="RuleBase" id="RU363032"/>
    </source>
</evidence>
<keyword evidence="3" id="KW-1003">Cell membrane</keyword>